<protein>
    <submittedName>
        <fullName evidence="3">Aldehyde reductase</fullName>
    </submittedName>
</protein>
<evidence type="ECO:0000259" key="2">
    <source>
        <dbReference type="Pfam" id="PF01073"/>
    </source>
</evidence>
<dbReference type="OrthoDB" id="9778052at2"/>
<dbReference type="InterPro" id="IPR036291">
    <property type="entry name" value="NAD(P)-bd_dom_sf"/>
</dbReference>
<dbReference type="InterPro" id="IPR050425">
    <property type="entry name" value="NAD(P)_dehydrat-like"/>
</dbReference>
<dbReference type="AlphaFoldDB" id="A0A366KRL9"/>
<dbReference type="GO" id="GO:0016616">
    <property type="term" value="F:oxidoreductase activity, acting on the CH-OH group of donors, NAD or NADP as acceptor"/>
    <property type="evidence" value="ECO:0007669"/>
    <property type="project" value="InterPro"/>
</dbReference>
<sequence length="346" mass="38666">MENKEMVLVTGGTGFVGIQIVYQLLKKGYSVRTTVRNLKSADKIKETLKYNGITSFENLSFAEAELTKDENWAQAMEGCKYVLSVASPVFFDKPKNEEEAILPARDGILRVLKFAKNAGVKRVVMTSNFGAVGFTQTDKKRTTTEEDWTDTNNKSVSIYEKSKTLAEKAAWNFIKLEGGDLEFATINPVAILGPSLDAHVSGSFFLLENLLTGKFKVVPNIPLNIVDVRDVADLHIRAMEIPEANRHRFIATAEGQISLPEIATLLKNKRKEISEKVSIKKLPNWILGISSIFNHQAKEGLLFTKMNRNISNLKAKEILGWKPIATQEATILEAVDTMIKYNLIEK</sequence>
<dbReference type="FunFam" id="3.40.50.720:FF:000336">
    <property type="entry name" value="Aldehyde reductase"/>
    <property type="match status" value="1"/>
</dbReference>
<gene>
    <name evidence="3" type="ORF">DRW42_18955</name>
</gene>
<proteinExistence type="predicted"/>
<dbReference type="RefSeq" id="WP_113950407.1">
    <property type="nucleotide sequence ID" value="NZ_QNQU01000017.1"/>
</dbReference>
<accession>A0A366KRL9</accession>
<dbReference type="GO" id="GO:0006694">
    <property type="term" value="P:steroid biosynthetic process"/>
    <property type="evidence" value="ECO:0007669"/>
    <property type="project" value="InterPro"/>
</dbReference>
<evidence type="ECO:0000313" key="4">
    <source>
        <dbReference type="Proteomes" id="UP000252081"/>
    </source>
</evidence>
<organism evidence="3 4">
    <name type="scientific">Pedobacter miscanthi</name>
    <dbReference type="NCBI Taxonomy" id="2259170"/>
    <lineage>
        <taxon>Bacteria</taxon>
        <taxon>Pseudomonadati</taxon>
        <taxon>Bacteroidota</taxon>
        <taxon>Sphingobacteriia</taxon>
        <taxon>Sphingobacteriales</taxon>
        <taxon>Sphingobacteriaceae</taxon>
        <taxon>Pedobacter</taxon>
    </lineage>
</organism>
<reference evidence="3 4" key="1">
    <citation type="submission" date="2018-07" db="EMBL/GenBank/DDBJ databases">
        <title>A draft genome of a endophytic bacteria, a new species of Pedobacter.</title>
        <authorList>
            <person name="Zhang Z.D."/>
            <person name="Chen Z.J."/>
        </authorList>
    </citation>
    <scope>NUCLEOTIDE SEQUENCE [LARGE SCALE GENOMIC DNA]</scope>
    <source>
        <strain evidence="3 4">RS10</strain>
    </source>
</reference>
<keyword evidence="1" id="KW-0560">Oxidoreductase</keyword>
<dbReference type="PANTHER" id="PTHR10366:SF564">
    <property type="entry name" value="STEROL-4-ALPHA-CARBOXYLATE 3-DEHYDROGENASE, DECARBOXYLATING"/>
    <property type="match status" value="1"/>
</dbReference>
<dbReference type="EMBL" id="QNQU01000017">
    <property type="protein sequence ID" value="RBQ04281.1"/>
    <property type="molecule type" value="Genomic_DNA"/>
</dbReference>
<dbReference type="PANTHER" id="PTHR10366">
    <property type="entry name" value="NAD DEPENDENT EPIMERASE/DEHYDRATASE"/>
    <property type="match status" value="1"/>
</dbReference>
<dbReference type="InterPro" id="IPR002225">
    <property type="entry name" value="3Beta_OHSteriod_DH/Estase"/>
</dbReference>
<dbReference type="Pfam" id="PF01073">
    <property type="entry name" value="3Beta_HSD"/>
    <property type="match status" value="1"/>
</dbReference>
<dbReference type="Proteomes" id="UP000252081">
    <property type="component" value="Unassembled WGS sequence"/>
</dbReference>
<name>A0A366KRL9_9SPHI</name>
<dbReference type="Gene3D" id="3.40.50.720">
    <property type="entry name" value="NAD(P)-binding Rossmann-like Domain"/>
    <property type="match status" value="1"/>
</dbReference>
<comment type="caution">
    <text evidence="3">The sequence shown here is derived from an EMBL/GenBank/DDBJ whole genome shotgun (WGS) entry which is preliminary data.</text>
</comment>
<dbReference type="SUPFAM" id="SSF51735">
    <property type="entry name" value="NAD(P)-binding Rossmann-fold domains"/>
    <property type="match status" value="1"/>
</dbReference>
<feature type="domain" description="3-beta hydroxysteroid dehydrogenase/isomerase" evidence="2">
    <location>
        <begin position="8"/>
        <end position="240"/>
    </location>
</feature>
<evidence type="ECO:0000256" key="1">
    <source>
        <dbReference type="ARBA" id="ARBA00023002"/>
    </source>
</evidence>
<evidence type="ECO:0000313" key="3">
    <source>
        <dbReference type="EMBL" id="RBQ04281.1"/>
    </source>
</evidence>
<keyword evidence="4" id="KW-1185">Reference proteome</keyword>